<comment type="subcellular location">
    <subcellularLocation>
        <location evidence="1">Membrane</location>
        <topology evidence="1">Multi-pass membrane protein</topology>
    </subcellularLocation>
</comment>
<reference evidence="10" key="1">
    <citation type="submission" date="2018-03" db="EMBL/GenBank/DDBJ databases">
        <authorList>
            <person name="Guldener U."/>
        </authorList>
    </citation>
    <scope>NUCLEOTIDE SEQUENCE</scope>
</reference>
<dbReference type="AlphaFoldDB" id="A0AAE8N695"/>
<feature type="transmembrane region" description="Helical" evidence="8">
    <location>
        <begin position="453"/>
        <end position="474"/>
    </location>
</feature>
<comment type="similarity">
    <text evidence="2">Belongs to the major facilitator superfamily.</text>
</comment>
<feature type="transmembrane region" description="Helical" evidence="8">
    <location>
        <begin position="102"/>
        <end position="119"/>
    </location>
</feature>
<dbReference type="Pfam" id="PF07690">
    <property type="entry name" value="MFS_1"/>
    <property type="match status" value="1"/>
</dbReference>
<dbReference type="InterPro" id="IPR011701">
    <property type="entry name" value="MFS"/>
</dbReference>
<feature type="transmembrane region" description="Helical" evidence="8">
    <location>
        <begin position="139"/>
        <end position="158"/>
    </location>
</feature>
<dbReference type="GO" id="GO:0022857">
    <property type="term" value="F:transmembrane transporter activity"/>
    <property type="evidence" value="ECO:0007669"/>
    <property type="project" value="InterPro"/>
</dbReference>
<feature type="transmembrane region" description="Helical" evidence="8">
    <location>
        <begin position="591"/>
        <end position="609"/>
    </location>
</feature>
<evidence type="ECO:0000256" key="3">
    <source>
        <dbReference type="ARBA" id="ARBA00022448"/>
    </source>
</evidence>
<feature type="transmembrane region" description="Helical" evidence="8">
    <location>
        <begin position="513"/>
        <end position="537"/>
    </location>
</feature>
<organism evidence="10 11">
    <name type="scientific">Cephalotrichum gorgonifer</name>
    <dbReference type="NCBI Taxonomy" id="2041049"/>
    <lineage>
        <taxon>Eukaryota</taxon>
        <taxon>Fungi</taxon>
        <taxon>Dikarya</taxon>
        <taxon>Ascomycota</taxon>
        <taxon>Pezizomycotina</taxon>
        <taxon>Sordariomycetes</taxon>
        <taxon>Hypocreomycetidae</taxon>
        <taxon>Microascales</taxon>
        <taxon>Microascaceae</taxon>
        <taxon>Cephalotrichum</taxon>
    </lineage>
</organism>
<feature type="transmembrane region" description="Helical" evidence="8">
    <location>
        <begin position="170"/>
        <end position="187"/>
    </location>
</feature>
<feature type="compositionally biased region" description="Polar residues" evidence="7">
    <location>
        <begin position="56"/>
        <end position="67"/>
    </location>
</feature>
<feature type="transmembrane region" description="Helical" evidence="8">
    <location>
        <begin position="256"/>
        <end position="278"/>
    </location>
</feature>
<dbReference type="FunFam" id="1.20.1250.20:FF:000284">
    <property type="entry name" value="Siderophore iron transporter mirB"/>
    <property type="match status" value="1"/>
</dbReference>
<keyword evidence="3" id="KW-0813">Transport</keyword>
<keyword evidence="11" id="KW-1185">Reference proteome</keyword>
<evidence type="ECO:0000256" key="2">
    <source>
        <dbReference type="ARBA" id="ARBA00008335"/>
    </source>
</evidence>
<dbReference type="InterPro" id="IPR020846">
    <property type="entry name" value="MFS_dom"/>
</dbReference>
<evidence type="ECO:0000256" key="6">
    <source>
        <dbReference type="ARBA" id="ARBA00023136"/>
    </source>
</evidence>
<protein>
    <submittedName>
        <fullName evidence="10">Related to major facilitator MirA</fullName>
    </submittedName>
</protein>
<keyword evidence="5 8" id="KW-1133">Transmembrane helix</keyword>
<feature type="transmembrane region" description="Helical" evidence="8">
    <location>
        <begin position="422"/>
        <end position="441"/>
    </location>
</feature>
<evidence type="ECO:0000256" key="7">
    <source>
        <dbReference type="SAM" id="MobiDB-lite"/>
    </source>
</evidence>
<evidence type="ECO:0000259" key="9">
    <source>
        <dbReference type="PROSITE" id="PS50850"/>
    </source>
</evidence>
<keyword evidence="6 8" id="KW-0472">Membrane</keyword>
<dbReference type="SUPFAM" id="SSF103473">
    <property type="entry name" value="MFS general substrate transporter"/>
    <property type="match status" value="2"/>
</dbReference>
<dbReference type="PROSITE" id="PS50850">
    <property type="entry name" value="MFS"/>
    <property type="match status" value="1"/>
</dbReference>
<evidence type="ECO:0000256" key="8">
    <source>
        <dbReference type="SAM" id="Phobius"/>
    </source>
</evidence>
<feature type="transmembrane region" description="Helical" evidence="8">
    <location>
        <begin position="312"/>
        <end position="333"/>
    </location>
</feature>
<feature type="transmembrane region" description="Helical" evidence="8">
    <location>
        <begin position="345"/>
        <end position="363"/>
    </location>
</feature>
<feature type="transmembrane region" description="Helical" evidence="8">
    <location>
        <begin position="229"/>
        <end position="250"/>
    </location>
</feature>
<dbReference type="PANTHER" id="PTHR23501">
    <property type="entry name" value="MAJOR FACILITATOR SUPERFAMILY"/>
    <property type="match status" value="1"/>
</dbReference>
<gene>
    <name evidence="10" type="ORF">DNG_08307</name>
</gene>
<comment type="caution">
    <text evidence="10">The sequence shown here is derived from an EMBL/GenBank/DDBJ whole genome shotgun (WGS) entry which is preliminary data.</text>
</comment>
<proteinExistence type="inferred from homology"/>
<dbReference type="Proteomes" id="UP001187682">
    <property type="component" value="Unassembled WGS sequence"/>
</dbReference>
<feature type="transmembrane region" description="Helical" evidence="8">
    <location>
        <begin position="384"/>
        <end position="402"/>
    </location>
</feature>
<dbReference type="GO" id="GO:0005886">
    <property type="term" value="C:plasma membrane"/>
    <property type="evidence" value="ECO:0007669"/>
    <property type="project" value="TreeGrafter"/>
</dbReference>
<evidence type="ECO:0000256" key="4">
    <source>
        <dbReference type="ARBA" id="ARBA00022692"/>
    </source>
</evidence>
<evidence type="ECO:0000313" key="11">
    <source>
        <dbReference type="Proteomes" id="UP001187682"/>
    </source>
</evidence>
<dbReference type="PANTHER" id="PTHR23501:SF3">
    <property type="entry name" value="MAJOR FACILITATOR SUPERFAMILY (MFS) PROFILE DOMAIN-CONTAINING PROTEIN"/>
    <property type="match status" value="1"/>
</dbReference>
<feature type="transmembrane region" description="Helical" evidence="8">
    <location>
        <begin position="199"/>
        <end position="217"/>
    </location>
</feature>
<evidence type="ECO:0000256" key="5">
    <source>
        <dbReference type="ARBA" id="ARBA00022989"/>
    </source>
</evidence>
<evidence type="ECO:0000256" key="1">
    <source>
        <dbReference type="ARBA" id="ARBA00004141"/>
    </source>
</evidence>
<name>A0AAE8N695_9PEZI</name>
<feature type="domain" description="Major facilitator superfamily (MFS) profile" evidence="9">
    <location>
        <begin position="105"/>
        <end position="613"/>
    </location>
</feature>
<accession>A0AAE8N695</accession>
<sequence length="625" mass="69060">MSDPKKPGTGFFARRGRSHDDDADSPLITPGAQPGTGAETTAFFAASKPRSYGSADASNGNVASRSSPPDDLDEEQQHVAENVQAGVQQIEATALTWTRNELLVAYAMVWFVYFLDSLQQNVTANFTPWVTSSFRKHSLTPVTTILSSLIGGLWKLPLAKILDVWGRPQGYAMSVALLTLGLVMMALCRNVEMYCAAQVLYWVGYNGVIYSLSVFIADTSALKSRGLMLAYGNSPYIITAWIGGPIAQAFLDGPGFRWGFATFALVTPVLTMPLFFMLMSILRRAKAKGLVPVREDSKRSFGRSLQYYSREFDVVGLTLITVGLALFLLSFNLAPLHEDGWKSPVILTMVILGPLLIGVFVVWEKNLPDDRTFIPFRFLMDRTVLGACLLTASLFTSFYIWNSYFLSYLQVVHDLNTTHSSYIYYIFNVGGCLTSLVAGFIIRRRGTFKNLTLFFAIPCHILGISLMIVFRRLGTPLYKIILSQVVISVASGTFMICEQLATQSAVGHQHIAVMFAIQGVFASVGSAIGSTVSTWIWQIVFRDRLGRYLPDTVKPVLDEIYADLGRQKSYPMGSPERTAINMAYSDAQTQMLIPALAVVVPAIGFVLMWKNINVKNLQQVKGMVL</sequence>
<dbReference type="EMBL" id="ONZQ02000013">
    <property type="protein sequence ID" value="SPO05620.1"/>
    <property type="molecule type" value="Genomic_DNA"/>
</dbReference>
<feature type="region of interest" description="Disordered" evidence="7">
    <location>
        <begin position="1"/>
        <end position="76"/>
    </location>
</feature>
<dbReference type="Gene3D" id="1.20.1250.20">
    <property type="entry name" value="MFS general substrate transporter like domains"/>
    <property type="match status" value="2"/>
</dbReference>
<evidence type="ECO:0000313" key="10">
    <source>
        <dbReference type="EMBL" id="SPO05620.1"/>
    </source>
</evidence>
<feature type="compositionally biased region" description="Low complexity" evidence="7">
    <location>
        <begin position="35"/>
        <end position="46"/>
    </location>
</feature>
<keyword evidence="4 8" id="KW-0812">Transmembrane</keyword>
<feature type="transmembrane region" description="Helical" evidence="8">
    <location>
        <begin position="480"/>
        <end position="501"/>
    </location>
</feature>
<dbReference type="InterPro" id="IPR036259">
    <property type="entry name" value="MFS_trans_sf"/>
</dbReference>